<feature type="coiled-coil region" evidence="1">
    <location>
        <begin position="419"/>
        <end position="457"/>
    </location>
</feature>
<keyword evidence="1" id="KW-0175">Coiled coil</keyword>
<proteinExistence type="predicted"/>
<feature type="region of interest" description="Disordered" evidence="2">
    <location>
        <begin position="268"/>
        <end position="305"/>
    </location>
</feature>
<reference evidence="3" key="2">
    <citation type="journal article" date="2024" name="Plant">
        <title>Genomic evolution and insights into agronomic trait innovations of Sesamum species.</title>
        <authorList>
            <person name="Miao H."/>
            <person name="Wang L."/>
            <person name="Qu L."/>
            <person name="Liu H."/>
            <person name="Sun Y."/>
            <person name="Le M."/>
            <person name="Wang Q."/>
            <person name="Wei S."/>
            <person name="Zheng Y."/>
            <person name="Lin W."/>
            <person name="Duan Y."/>
            <person name="Cao H."/>
            <person name="Xiong S."/>
            <person name="Wang X."/>
            <person name="Wei L."/>
            <person name="Li C."/>
            <person name="Ma Q."/>
            <person name="Ju M."/>
            <person name="Zhao R."/>
            <person name="Li G."/>
            <person name="Mu C."/>
            <person name="Tian Q."/>
            <person name="Mei H."/>
            <person name="Zhang T."/>
            <person name="Gao T."/>
            <person name="Zhang H."/>
        </authorList>
    </citation>
    <scope>NUCLEOTIDE SEQUENCE</scope>
    <source>
        <strain evidence="3">KEN1</strain>
    </source>
</reference>
<evidence type="ECO:0000256" key="2">
    <source>
        <dbReference type="SAM" id="MobiDB-lite"/>
    </source>
</evidence>
<sequence length="528" mass="58122">MPRRSRASSSGESTPSLSTEISSEALSVISSTASSMSEKAVRKMVEQMALPLDFGYLVPEPSHRVNAPPPGCLTVYASQVTSGLFFPLLPVVSQFFAVLGIPPSQLLPNSYRLLVGFLLCFQLYTFEASLENLLGVFMPKLTTGECFFYLSPRPGLTFIRDKPSSHGSWKSRFFFVRKDNWEVPLAWSILMNPLPFLNLTDVKERMLSVGLTNHGFNAKSILERELLVVSGLLQVSDLYEGPESRYARFRMMMNRAAVRKFIPDDVPAIPSSSGTRSASETPSDVPSSSIPPTTPTAPLPLGAASLPQGLPVIEVDTSPEAEAVPFQTSLEDPPLSPISPPVEVTSSSQKRPCIEDPTGDDSPKVFPVRVLTPRLDPKTGVFNMVKATNRKDVEELLPRPMLGLGHFLLTQTSTIPAIVTAMMEKYEALERNFEGLRQELKTANTRLEERLIRRDEEGVASGFAMYRNTQEFNDEVCRRGSSFYIDGFAVCLEQFKNLGNLPPGFDFSFLNVRADAFGRMGDEGPSGG</sequence>
<evidence type="ECO:0000313" key="3">
    <source>
        <dbReference type="EMBL" id="KAL0448817.1"/>
    </source>
</evidence>
<feature type="compositionally biased region" description="Low complexity" evidence="2">
    <location>
        <begin position="281"/>
        <end position="291"/>
    </location>
</feature>
<feature type="compositionally biased region" description="Polar residues" evidence="2">
    <location>
        <begin position="270"/>
        <end position="280"/>
    </location>
</feature>
<accession>A0AAW2X7S2</accession>
<name>A0AAW2X7S2_9LAMI</name>
<feature type="region of interest" description="Disordered" evidence="2">
    <location>
        <begin position="328"/>
        <end position="364"/>
    </location>
</feature>
<organism evidence="3">
    <name type="scientific">Sesamum latifolium</name>
    <dbReference type="NCBI Taxonomy" id="2727402"/>
    <lineage>
        <taxon>Eukaryota</taxon>
        <taxon>Viridiplantae</taxon>
        <taxon>Streptophyta</taxon>
        <taxon>Embryophyta</taxon>
        <taxon>Tracheophyta</taxon>
        <taxon>Spermatophyta</taxon>
        <taxon>Magnoliopsida</taxon>
        <taxon>eudicotyledons</taxon>
        <taxon>Gunneridae</taxon>
        <taxon>Pentapetalae</taxon>
        <taxon>asterids</taxon>
        <taxon>lamiids</taxon>
        <taxon>Lamiales</taxon>
        <taxon>Pedaliaceae</taxon>
        <taxon>Sesamum</taxon>
    </lineage>
</organism>
<protein>
    <submittedName>
        <fullName evidence="3">Uncharacterized protein</fullName>
    </submittedName>
</protein>
<evidence type="ECO:0000256" key="1">
    <source>
        <dbReference type="SAM" id="Coils"/>
    </source>
</evidence>
<comment type="caution">
    <text evidence="3">The sequence shown here is derived from an EMBL/GenBank/DDBJ whole genome shotgun (WGS) entry which is preliminary data.</text>
</comment>
<dbReference type="AlphaFoldDB" id="A0AAW2X7S2"/>
<gene>
    <name evidence="3" type="ORF">Slati_1438100</name>
</gene>
<reference evidence="3" key="1">
    <citation type="submission" date="2020-06" db="EMBL/GenBank/DDBJ databases">
        <authorList>
            <person name="Li T."/>
            <person name="Hu X."/>
            <person name="Zhang T."/>
            <person name="Song X."/>
            <person name="Zhang H."/>
            <person name="Dai N."/>
            <person name="Sheng W."/>
            <person name="Hou X."/>
            <person name="Wei L."/>
        </authorList>
    </citation>
    <scope>NUCLEOTIDE SEQUENCE</scope>
    <source>
        <strain evidence="3">KEN1</strain>
        <tissue evidence="3">Leaf</tissue>
    </source>
</reference>
<dbReference type="EMBL" id="JACGWN010000005">
    <property type="protein sequence ID" value="KAL0448817.1"/>
    <property type="molecule type" value="Genomic_DNA"/>
</dbReference>